<keyword evidence="3" id="KW-0539">Nucleus</keyword>
<dbReference type="SMART" id="SM00386">
    <property type="entry name" value="HAT"/>
    <property type="match status" value="16"/>
</dbReference>
<dbReference type="PANTHER" id="PTHR44917">
    <property type="entry name" value="PROTEIN HIGH CHLOROPHYLL FLUORESCENT 107"/>
    <property type="match status" value="1"/>
</dbReference>
<feature type="region of interest" description="Disordered" evidence="5">
    <location>
        <begin position="29"/>
        <end position="86"/>
    </location>
</feature>
<dbReference type="EMBL" id="HBGH01011427">
    <property type="protein sequence ID" value="CAD9234249.1"/>
    <property type="molecule type" value="Transcribed_RNA"/>
</dbReference>
<evidence type="ECO:0000256" key="1">
    <source>
        <dbReference type="ARBA" id="ARBA00004123"/>
    </source>
</evidence>
<dbReference type="AlphaFoldDB" id="A0A7S1TF60"/>
<protein>
    <recommendedName>
        <fullName evidence="6">Pre-mRNA-splicing factor Syf1/CRNKL1-like C-terminal HAT-repeats domain-containing protein</fullName>
    </recommendedName>
</protein>
<gene>
    <name evidence="7" type="ORF">CCAE0312_LOCUS6337</name>
</gene>
<feature type="repeat" description="TPR" evidence="4">
    <location>
        <begin position="398"/>
        <end position="431"/>
    </location>
</feature>
<organism evidence="7">
    <name type="scientific">Compsopogon caeruleus</name>
    <dbReference type="NCBI Taxonomy" id="31354"/>
    <lineage>
        <taxon>Eukaryota</taxon>
        <taxon>Rhodophyta</taxon>
        <taxon>Compsopogonophyceae</taxon>
        <taxon>Compsopogonales</taxon>
        <taxon>Compsopogonaceae</taxon>
        <taxon>Compsopogon</taxon>
    </lineage>
</organism>
<accession>A0A7S1TF60</accession>
<comment type="subcellular location">
    <subcellularLocation>
        <location evidence="1">Nucleus</location>
    </subcellularLocation>
</comment>
<evidence type="ECO:0000259" key="6">
    <source>
        <dbReference type="Pfam" id="PF23231"/>
    </source>
</evidence>
<dbReference type="GO" id="GO:0003729">
    <property type="term" value="F:mRNA binding"/>
    <property type="evidence" value="ECO:0007669"/>
    <property type="project" value="InterPro"/>
</dbReference>
<feature type="repeat" description="TPR" evidence="4">
    <location>
        <begin position="744"/>
        <end position="777"/>
    </location>
</feature>
<dbReference type="GO" id="GO:0005634">
    <property type="term" value="C:nucleus"/>
    <property type="evidence" value="ECO:0007669"/>
    <property type="project" value="UniProtKB-SubCell"/>
</dbReference>
<feature type="domain" description="Pre-mRNA-splicing factor Syf1/CRNKL1-like C-terminal HAT-repeats" evidence="6">
    <location>
        <begin position="653"/>
        <end position="800"/>
    </location>
</feature>
<sequence>MAFVQTNVCVITGTAFHAELLPRRNRGRILRDGNRARTPLSLRPPLVSSQPSSSLPSPNSSSAISESSPTCASMGTANTGSPSRQFPDRGFRGWVQTISEACYGNTTASIPAAELRARVKMCFQQGKTCEKRGEWLNARMNYQECLNMDPRDAHSWLALARLEARRGYKFLPNARLLFEAGTQCCPENVRILQAWAVMEYKSGDIALARKLFEQGNRIDPANAYVCHAWGLLEQRVGDSNRARLLFEKCLEIRPRLEVCTAWAVLEAGVGDLKRARSLFEEAISTCTPSEHTAPRIARTLRQWAEIEERSGDISRARDLLEKALRVELSSETHLTLARLEARRGSTKRALELMSVAASMPGATASVYNGWAVMLVDQGQVSEALEVIRKGINALPLDPSIFQTYGTIEERQGRIDAARRLYRRSVDLRPTAPAFVAWALLEERCEFYERARALFEKAIRVDPLHGPAYNAYGMMERRCGNLSGARNVYDRGLGRGVATTSLYQGYGQLEMTLGRDLNRSRQIFRQGVTQSRDDASFIWHSWGMLELKNRDPLEARRIFQEARKLYPTNSRILVGSGLAFGASRPGLLPQLDDARRCFRAAVLSDPTHPQGWQCWGVFELRQGNTDAARALFKRGLRLCPGHGALWQSWASLESREGRFARARTLFERGIERCPTHVHLHQAWACMEVRSGNVTKAKDLLDRALKLNASHGPLWTAYGLLESKMGNIDKAREKFNHGIMVDRRHAPLYRTFAQSEARIGNYRRARQIFREGLDVDPHHAPLYHAWAEMEGMLGNVDALAELRFRAAEYFGDGDSLDGVFTRDEAVEERFYEYDVEDSLQFEIDPDSPMENALRESSAIV</sequence>
<reference evidence="7" key="1">
    <citation type="submission" date="2021-01" db="EMBL/GenBank/DDBJ databases">
        <authorList>
            <person name="Corre E."/>
            <person name="Pelletier E."/>
            <person name="Niang G."/>
            <person name="Scheremetjew M."/>
            <person name="Finn R."/>
            <person name="Kale V."/>
            <person name="Holt S."/>
            <person name="Cochrane G."/>
            <person name="Meng A."/>
            <person name="Brown T."/>
            <person name="Cohen L."/>
        </authorList>
    </citation>
    <scope>NUCLEOTIDE SEQUENCE</scope>
    <source>
        <strain evidence="7">SAG 36.94</strain>
    </source>
</reference>
<dbReference type="InterPro" id="IPR019734">
    <property type="entry name" value="TPR_rpt"/>
</dbReference>
<dbReference type="GO" id="GO:0006397">
    <property type="term" value="P:mRNA processing"/>
    <property type="evidence" value="ECO:0007669"/>
    <property type="project" value="InterPro"/>
</dbReference>
<dbReference type="InterPro" id="IPR044624">
    <property type="entry name" value="Mbb1-like"/>
</dbReference>
<dbReference type="SMART" id="SM00028">
    <property type="entry name" value="TPR"/>
    <property type="match status" value="12"/>
</dbReference>
<feature type="compositionally biased region" description="Low complexity" evidence="5">
    <location>
        <begin position="39"/>
        <end position="69"/>
    </location>
</feature>
<dbReference type="GO" id="GO:0006417">
    <property type="term" value="P:regulation of translation"/>
    <property type="evidence" value="ECO:0007669"/>
    <property type="project" value="TreeGrafter"/>
</dbReference>
<evidence type="ECO:0000313" key="7">
    <source>
        <dbReference type="EMBL" id="CAD9234249.1"/>
    </source>
</evidence>
<evidence type="ECO:0000256" key="2">
    <source>
        <dbReference type="ARBA" id="ARBA00022737"/>
    </source>
</evidence>
<proteinExistence type="predicted"/>
<dbReference type="GO" id="GO:0003727">
    <property type="term" value="F:single-stranded RNA binding"/>
    <property type="evidence" value="ECO:0007669"/>
    <property type="project" value="TreeGrafter"/>
</dbReference>
<dbReference type="InterPro" id="IPR055430">
    <property type="entry name" value="HAT_Syf1_CNRKL1_C"/>
</dbReference>
<dbReference type="PROSITE" id="PS50005">
    <property type="entry name" value="TPR"/>
    <property type="match status" value="2"/>
</dbReference>
<evidence type="ECO:0000256" key="4">
    <source>
        <dbReference type="PROSITE-ProRule" id="PRU00339"/>
    </source>
</evidence>
<dbReference type="PANTHER" id="PTHR44917:SF1">
    <property type="entry name" value="PROTEIN HIGH CHLOROPHYLL FLUORESCENT 107"/>
    <property type="match status" value="1"/>
</dbReference>
<feature type="compositionally biased region" description="Polar residues" evidence="5">
    <location>
        <begin position="70"/>
        <end position="84"/>
    </location>
</feature>
<dbReference type="Gene3D" id="1.25.40.10">
    <property type="entry name" value="Tetratricopeptide repeat domain"/>
    <property type="match status" value="3"/>
</dbReference>
<name>A0A7S1TF60_9RHOD</name>
<keyword evidence="4" id="KW-0802">TPR repeat</keyword>
<keyword evidence="2" id="KW-0677">Repeat</keyword>
<evidence type="ECO:0000256" key="5">
    <source>
        <dbReference type="SAM" id="MobiDB-lite"/>
    </source>
</evidence>
<dbReference type="SUPFAM" id="SSF48452">
    <property type="entry name" value="TPR-like"/>
    <property type="match status" value="3"/>
</dbReference>
<feature type="domain" description="Pre-mRNA-splicing factor Syf1/CRNKL1-like C-terminal HAT-repeats" evidence="6">
    <location>
        <begin position="300"/>
        <end position="631"/>
    </location>
</feature>
<dbReference type="InterPro" id="IPR003107">
    <property type="entry name" value="HAT"/>
</dbReference>
<evidence type="ECO:0000256" key="3">
    <source>
        <dbReference type="ARBA" id="ARBA00023242"/>
    </source>
</evidence>
<dbReference type="Pfam" id="PF23231">
    <property type="entry name" value="HAT_Syf1_CNRKL1_C"/>
    <property type="match status" value="2"/>
</dbReference>
<dbReference type="InterPro" id="IPR011990">
    <property type="entry name" value="TPR-like_helical_dom_sf"/>
</dbReference>